<dbReference type="SUPFAM" id="SSF52499">
    <property type="entry name" value="Isochorismatase-like hydrolases"/>
    <property type="match status" value="1"/>
</dbReference>
<evidence type="ECO:0000313" key="5">
    <source>
        <dbReference type="Proteomes" id="UP000304148"/>
    </source>
</evidence>
<evidence type="ECO:0000313" key="4">
    <source>
        <dbReference type="EMBL" id="SYX82968.1"/>
    </source>
</evidence>
<reference evidence="5" key="1">
    <citation type="submission" date="2018-08" db="EMBL/GenBank/DDBJ databases">
        <authorList>
            <person name="Chevrot R."/>
        </authorList>
    </citation>
    <scope>NUCLEOTIDE SEQUENCE [LARGE SCALE GENOMIC DNA]</scope>
</reference>
<protein>
    <submittedName>
        <fullName evidence="4">Isochorismatase</fullName>
    </submittedName>
</protein>
<dbReference type="RefSeq" id="WP_138185136.1">
    <property type="nucleotide sequence ID" value="NZ_LS992241.1"/>
</dbReference>
<dbReference type="Gene3D" id="3.40.50.850">
    <property type="entry name" value="Isochorismatase-like"/>
    <property type="match status" value="1"/>
</dbReference>
<dbReference type="InterPro" id="IPR000868">
    <property type="entry name" value="Isochorismatase-like_dom"/>
</dbReference>
<dbReference type="PANTHER" id="PTHR43540">
    <property type="entry name" value="PEROXYUREIDOACRYLATE/UREIDOACRYLATE AMIDOHYDROLASE-RELATED"/>
    <property type="match status" value="1"/>
</dbReference>
<gene>
    <name evidence="4" type="ORF">PBLR_11390</name>
</gene>
<dbReference type="Proteomes" id="UP000304148">
    <property type="component" value="Chromosome"/>
</dbReference>
<dbReference type="InterPro" id="IPR050272">
    <property type="entry name" value="Isochorismatase-like_hydrls"/>
</dbReference>
<sequence>MKIGFLVIDMQAIHLQDVEEKVVNRACEYINYVAGMIRSHDHVVIHIQDIEGITEANSEVYRTIPEIYIQDQDIILTKENSNAFWDTELEQILKNHDIEFIVLAGYAAEHCVLFTYNGARERGFNAVILQNGILSRHQDVITSTYRDRDIISYPVIQSMINK</sequence>
<dbReference type="PANTHER" id="PTHR43540:SF6">
    <property type="entry name" value="ISOCHORISMATASE-LIKE DOMAIN-CONTAINING PROTEIN"/>
    <property type="match status" value="1"/>
</dbReference>
<accession>A0A383R7P6</accession>
<dbReference type="Pfam" id="PF00857">
    <property type="entry name" value="Isochorismatase"/>
    <property type="match status" value="1"/>
</dbReference>
<dbReference type="InterPro" id="IPR036380">
    <property type="entry name" value="Isochorismatase-like_sf"/>
</dbReference>
<dbReference type="EMBL" id="LS992241">
    <property type="protein sequence ID" value="SYX82968.1"/>
    <property type="molecule type" value="Genomic_DNA"/>
</dbReference>
<dbReference type="GO" id="GO:0016787">
    <property type="term" value="F:hydrolase activity"/>
    <property type="evidence" value="ECO:0007669"/>
    <property type="project" value="UniProtKB-KW"/>
</dbReference>
<dbReference type="AlphaFoldDB" id="A0A383R7P6"/>
<proteinExistence type="inferred from homology"/>
<organism evidence="4 5">
    <name type="scientific">Paenibacillus alvei</name>
    <name type="common">Bacillus alvei</name>
    <dbReference type="NCBI Taxonomy" id="44250"/>
    <lineage>
        <taxon>Bacteria</taxon>
        <taxon>Bacillati</taxon>
        <taxon>Bacillota</taxon>
        <taxon>Bacilli</taxon>
        <taxon>Bacillales</taxon>
        <taxon>Paenibacillaceae</taxon>
        <taxon>Paenibacillus</taxon>
    </lineage>
</organism>
<evidence type="ECO:0000256" key="2">
    <source>
        <dbReference type="ARBA" id="ARBA00022801"/>
    </source>
</evidence>
<keyword evidence="2" id="KW-0378">Hydrolase</keyword>
<feature type="domain" description="Isochorismatase-like" evidence="3">
    <location>
        <begin position="5"/>
        <end position="139"/>
    </location>
</feature>
<name>A0A383R7P6_PAEAL</name>
<evidence type="ECO:0000259" key="3">
    <source>
        <dbReference type="Pfam" id="PF00857"/>
    </source>
</evidence>
<dbReference type="CDD" id="cd00431">
    <property type="entry name" value="cysteine_hydrolases"/>
    <property type="match status" value="1"/>
</dbReference>
<comment type="similarity">
    <text evidence="1">Belongs to the isochorismatase family.</text>
</comment>
<evidence type="ECO:0000256" key="1">
    <source>
        <dbReference type="ARBA" id="ARBA00006336"/>
    </source>
</evidence>